<feature type="domain" description="C-type lectin" evidence="11">
    <location>
        <begin position="458"/>
        <end position="561"/>
    </location>
</feature>
<dbReference type="InterPro" id="IPR006207">
    <property type="entry name" value="Cys_knot_C"/>
</dbReference>
<dbReference type="InterPro" id="IPR029034">
    <property type="entry name" value="Cystine-knot_cytokine"/>
</dbReference>
<dbReference type="PROSITE" id="PS50041">
    <property type="entry name" value="C_TYPE_LECTIN_2"/>
    <property type="match status" value="1"/>
</dbReference>
<feature type="repeat" description="CSPG" evidence="9">
    <location>
        <begin position="27"/>
        <end position="121"/>
    </location>
</feature>
<dbReference type="InterPro" id="IPR038081">
    <property type="entry name" value="CalX-like_sf"/>
</dbReference>
<comment type="subcellular location">
    <subcellularLocation>
        <location evidence="1">Secreted</location>
    </subcellularLocation>
</comment>
<evidence type="ECO:0000256" key="5">
    <source>
        <dbReference type="ARBA" id="ARBA00022737"/>
    </source>
</evidence>
<keyword evidence="3" id="KW-0964">Secreted</keyword>
<dbReference type="InterPro" id="IPR001304">
    <property type="entry name" value="C-type_lectin-like"/>
</dbReference>
<dbReference type="PROSITE" id="PS51854">
    <property type="entry name" value="CSPG"/>
    <property type="match status" value="1"/>
</dbReference>
<feature type="region of interest" description="Disordered" evidence="10">
    <location>
        <begin position="296"/>
        <end position="319"/>
    </location>
</feature>
<protein>
    <submittedName>
        <fullName evidence="12">FREM1 protein</fullName>
    </submittedName>
</protein>
<dbReference type="PANTHER" id="PTHR45739:SF7">
    <property type="entry name" value="FRAS1-RELATED EXTRACELLULAR MATRIX PROTEIN 1"/>
    <property type="match status" value="1"/>
</dbReference>
<evidence type="ECO:0000256" key="6">
    <source>
        <dbReference type="ARBA" id="ARBA00022837"/>
    </source>
</evidence>
<dbReference type="PANTHER" id="PTHR45739">
    <property type="entry name" value="MATRIX PROTEIN, PUTATIVE-RELATED"/>
    <property type="match status" value="1"/>
</dbReference>
<dbReference type="InterPro" id="IPR016186">
    <property type="entry name" value="C-type_lectin-like/link_sf"/>
</dbReference>
<dbReference type="Gene3D" id="2.10.90.10">
    <property type="entry name" value="Cystine-knot cytokines"/>
    <property type="match status" value="1"/>
</dbReference>
<feature type="non-terminal residue" evidence="12">
    <location>
        <position position="759"/>
    </location>
</feature>
<proteinExistence type="inferred from homology"/>
<dbReference type="Pfam" id="PF03045">
    <property type="entry name" value="DAN"/>
    <property type="match status" value="1"/>
</dbReference>
<dbReference type="SUPFAM" id="SSF141072">
    <property type="entry name" value="CalX-like"/>
    <property type="match status" value="1"/>
</dbReference>
<sequence>MEGDGVGGVGMDGSDRVEQLDKSSPRIVHLQCISKVELLKDGRYGSYISSRDLKATDADTKDEEIIFHILRPPSFGYLENTTKGDFIRQRFTQKDLNRRHILYVINPSLEALSDSLEVLISDPTGNTGIPETLELKWSRIEFSQSEYVVCEDVGTLSLPITREGYAMDSSFIGIKVNEISASEGKDFTISPSSLIQFDPGVSARTWNIGITSDRLEEAEEVFEVVLNSPVNTVLGSKTKLVVKIIDSKKGQCSNSRNTGQVPAIPQLRGQLTPVSAEYPPPSHGVIQVEKIPLTPVEGTGWTRGDIPQEYEPPPPRKRLRVIGNGKTVRPSYAAQNGTDAVFTYHGIMSLRVEDDTSTSSSGKKAKVLVTRRGQQRHPVGSPRSTELLHADRAAAHSTKQDDYSRSFPKPCTPDLKGLLHFDQSAQKLFDCDGISWKPWKPTNDDISANKCPPGWTYHGTHCYYISTDHKSTWNSAARACKEIHRGNLVSVLSKPDMMWLWDFSGRKPFWIGLNDRVKAGKWEWLGGEPVSFTNWRKGPPRASRKAAKNCVVLTRTISHGWTLRNHHRRNITASDIENRLRQVRSAGVTAMDLTDMSINEDLELKLKQAIETVMNQTQNNNNEDSRHTFARIPLSGSWPQELSLDGGPGRGIRETMNYAAITTILAVHENCEKVVLKNSLSFGRCSSIHVPRNKDHTYTSCSYCVPTKFTSKTVELNCKGSVSVTKLVILVEVSVRGTERPTSTAGASLGIFTNQAEVD</sequence>
<dbReference type="EMBL" id="JAAWVQ010028444">
    <property type="protein sequence ID" value="MBN3273177.1"/>
    <property type="molecule type" value="Genomic_DNA"/>
</dbReference>
<dbReference type="Pfam" id="PF03160">
    <property type="entry name" value="Calx-beta"/>
    <property type="match status" value="1"/>
</dbReference>
<keyword evidence="5" id="KW-0677">Repeat</keyword>
<dbReference type="SMART" id="SM00041">
    <property type="entry name" value="CT"/>
    <property type="match status" value="1"/>
</dbReference>
<evidence type="ECO:0000256" key="4">
    <source>
        <dbReference type="ARBA" id="ARBA00022729"/>
    </source>
</evidence>
<feature type="region of interest" description="Disordered" evidence="10">
    <location>
        <begin position="369"/>
        <end position="388"/>
    </location>
</feature>
<dbReference type="InterPro" id="IPR039005">
    <property type="entry name" value="CSPG_rpt"/>
</dbReference>
<dbReference type="InterPro" id="IPR004133">
    <property type="entry name" value="DAN_dom"/>
</dbReference>
<dbReference type="Gene3D" id="2.60.40.2030">
    <property type="match status" value="1"/>
</dbReference>
<dbReference type="InterPro" id="IPR016187">
    <property type="entry name" value="CTDL_fold"/>
</dbReference>
<gene>
    <name evidence="12" type="primary">Frem1_1</name>
    <name evidence="12" type="ORF">GTO93_0017520</name>
</gene>
<evidence type="ECO:0000313" key="12">
    <source>
        <dbReference type="EMBL" id="MBN3273177.1"/>
    </source>
</evidence>
<dbReference type="Pfam" id="PF16184">
    <property type="entry name" value="Cadherin_3"/>
    <property type="match status" value="1"/>
</dbReference>
<comment type="similarity">
    <text evidence="2">Belongs to the FRAS1 family.</text>
</comment>
<evidence type="ECO:0000256" key="3">
    <source>
        <dbReference type="ARBA" id="ARBA00022525"/>
    </source>
</evidence>
<evidence type="ECO:0000259" key="11">
    <source>
        <dbReference type="PROSITE" id="PS50041"/>
    </source>
</evidence>
<dbReference type="Pfam" id="PF00059">
    <property type="entry name" value="Lectin_C"/>
    <property type="match status" value="1"/>
</dbReference>
<accession>A0ABS2XG02</accession>
<dbReference type="Proteomes" id="UP001166093">
    <property type="component" value="Unassembled WGS sequence"/>
</dbReference>
<name>A0ABS2XG02_POLSP</name>
<dbReference type="SMART" id="SM00034">
    <property type="entry name" value="CLECT"/>
    <property type="match status" value="1"/>
</dbReference>
<comment type="caution">
    <text evidence="12">The sequence shown here is derived from an EMBL/GenBank/DDBJ whole genome shotgun (WGS) entry which is preliminary data.</text>
</comment>
<evidence type="ECO:0000256" key="9">
    <source>
        <dbReference type="PROSITE-ProRule" id="PRU01201"/>
    </source>
</evidence>
<keyword evidence="4" id="KW-0732">Signal</keyword>
<keyword evidence="6" id="KW-0106">Calcium</keyword>
<organism evidence="12 13">
    <name type="scientific">Polyodon spathula</name>
    <name type="common">North American paddlefish</name>
    <name type="synonym">Squalus spathula</name>
    <dbReference type="NCBI Taxonomy" id="7913"/>
    <lineage>
        <taxon>Eukaryota</taxon>
        <taxon>Metazoa</taxon>
        <taxon>Chordata</taxon>
        <taxon>Craniata</taxon>
        <taxon>Vertebrata</taxon>
        <taxon>Euteleostomi</taxon>
        <taxon>Actinopterygii</taxon>
        <taxon>Chondrostei</taxon>
        <taxon>Acipenseriformes</taxon>
        <taxon>Polyodontidae</taxon>
        <taxon>Polyodon</taxon>
    </lineage>
</organism>
<dbReference type="Gene3D" id="3.10.100.10">
    <property type="entry name" value="Mannose-Binding Protein A, subunit A"/>
    <property type="match status" value="1"/>
</dbReference>
<dbReference type="InterPro" id="IPR051561">
    <property type="entry name" value="FRAS1_ECM"/>
</dbReference>
<evidence type="ECO:0000256" key="10">
    <source>
        <dbReference type="SAM" id="MobiDB-lite"/>
    </source>
</evidence>
<evidence type="ECO:0000256" key="1">
    <source>
        <dbReference type="ARBA" id="ARBA00004613"/>
    </source>
</evidence>
<keyword evidence="13" id="KW-1185">Reference proteome</keyword>
<evidence type="ECO:0000256" key="8">
    <source>
        <dbReference type="ARBA" id="ARBA00023180"/>
    </source>
</evidence>
<feature type="non-terminal residue" evidence="12">
    <location>
        <position position="1"/>
    </location>
</feature>
<keyword evidence="8" id="KW-0325">Glycoprotein</keyword>
<reference evidence="12" key="1">
    <citation type="journal article" date="2021" name="Cell">
        <title>Tracing the genetic footprints of vertebrate landing in non-teleost ray-finned fishes.</title>
        <authorList>
            <person name="Bi X."/>
            <person name="Wang K."/>
            <person name="Yang L."/>
            <person name="Pan H."/>
            <person name="Jiang H."/>
            <person name="Wei Q."/>
            <person name="Fang M."/>
            <person name="Yu H."/>
            <person name="Zhu C."/>
            <person name="Cai Y."/>
            <person name="He Y."/>
            <person name="Gan X."/>
            <person name="Zeng H."/>
            <person name="Yu D."/>
            <person name="Zhu Y."/>
            <person name="Jiang H."/>
            <person name="Qiu Q."/>
            <person name="Yang H."/>
            <person name="Zhang Y.E."/>
            <person name="Wang W."/>
            <person name="Zhu M."/>
            <person name="He S."/>
            <person name="Zhang G."/>
        </authorList>
    </citation>
    <scope>NUCLEOTIDE SEQUENCE</scope>
    <source>
        <strain evidence="12">Pddl_001</strain>
    </source>
</reference>
<evidence type="ECO:0000313" key="13">
    <source>
        <dbReference type="Proteomes" id="UP001166093"/>
    </source>
</evidence>
<dbReference type="InterPro" id="IPR003644">
    <property type="entry name" value="Calx_beta"/>
</dbReference>
<dbReference type="SUPFAM" id="SSF56436">
    <property type="entry name" value="C-type lectin-like"/>
    <property type="match status" value="1"/>
</dbReference>
<keyword evidence="7" id="KW-1015">Disulfide bond</keyword>
<dbReference type="CDD" id="cd00037">
    <property type="entry name" value="CLECT"/>
    <property type="match status" value="1"/>
</dbReference>
<evidence type="ECO:0000256" key="2">
    <source>
        <dbReference type="ARBA" id="ARBA00005529"/>
    </source>
</evidence>
<evidence type="ECO:0000256" key="7">
    <source>
        <dbReference type="ARBA" id="ARBA00023157"/>
    </source>
</evidence>